<dbReference type="Gene3D" id="3.40.50.720">
    <property type="entry name" value="NAD(P)-binding Rossmann-like Domain"/>
    <property type="match status" value="1"/>
</dbReference>
<feature type="domain" description="CoA-binding" evidence="1">
    <location>
        <begin position="11"/>
        <end position="108"/>
    </location>
</feature>
<evidence type="ECO:0000259" key="1">
    <source>
        <dbReference type="SMART" id="SM00881"/>
    </source>
</evidence>
<dbReference type="SUPFAM" id="SSF51735">
    <property type="entry name" value="NAD(P)-binding Rossmann-fold domains"/>
    <property type="match status" value="1"/>
</dbReference>
<reference evidence="2" key="1">
    <citation type="submission" date="2021-02" db="EMBL/GenBank/DDBJ databases">
        <title>Rhodobacter shimadae sp. nov., an aerobic anoxygenic phototrophic bacterium isolated from a hot spring.</title>
        <authorList>
            <person name="Muramatsu S."/>
            <person name="Haruta S."/>
            <person name="Hirose S."/>
            <person name="Hanada S."/>
        </authorList>
    </citation>
    <scope>NUCLEOTIDE SEQUENCE</scope>
    <source>
        <strain evidence="2">N10</strain>
    </source>
</reference>
<dbReference type="InterPro" id="IPR036291">
    <property type="entry name" value="NAD(P)-bd_dom_sf"/>
</dbReference>
<evidence type="ECO:0000313" key="3">
    <source>
        <dbReference type="Proteomes" id="UP000826300"/>
    </source>
</evidence>
<sequence length="140" mass="15390">MSVTDDDIRDILTETRVIALVGWSPNPARPSHGVARFLAAHGYRVIPVNPGQAGGMALGERIRGSLSEITEPVDMIDIFRRPEAIGPIVDEALERFPELKTVWMQLGLFHPEAAAKARARGIRVVENRCPAIEYPRLIGA</sequence>
<evidence type="ECO:0000313" key="2">
    <source>
        <dbReference type="EMBL" id="QYZ68335.1"/>
    </source>
</evidence>
<dbReference type="PANTHER" id="PTHR33303:SF2">
    <property type="entry name" value="COA-BINDING DOMAIN-CONTAINING PROTEIN"/>
    <property type="match status" value="1"/>
</dbReference>
<keyword evidence="3" id="KW-1185">Reference proteome</keyword>
<dbReference type="KEGG" id="nsm:JO391_11080"/>
<dbReference type="EMBL" id="CP069370">
    <property type="protein sequence ID" value="QYZ68335.1"/>
    <property type="molecule type" value="Genomic_DNA"/>
</dbReference>
<protein>
    <submittedName>
        <fullName evidence="2">CoA-binding protein</fullName>
    </submittedName>
</protein>
<organism evidence="2 3">
    <name type="scientific">Neotabrizicola shimadae</name>
    <dbReference type="NCBI Taxonomy" id="2807096"/>
    <lineage>
        <taxon>Bacteria</taxon>
        <taxon>Pseudomonadati</taxon>
        <taxon>Pseudomonadota</taxon>
        <taxon>Alphaproteobacteria</taxon>
        <taxon>Rhodobacterales</taxon>
        <taxon>Paracoccaceae</taxon>
        <taxon>Neotabrizicola</taxon>
    </lineage>
</organism>
<dbReference type="InterPro" id="IPR003781">
    <property type="entry name" value="CoA-bd"/>
</dbReference>
<name>A0A8G1EA77_9RHOB</name>
<accession>A0A8G1EA77</accession>
<dbReference type="AlphaFoldDB" id="A0A8G1EA77"/>
<dbReference type="RefSeq" id="WP_220660559.1">
    <property type="nucleotide sequence ID" value="NZ_CP069370.1"/>
</dbReference>
<dbReference type="SMART" id="SM00881">
    <property type="entry name" value="CoA_binding"/>
    <property type="match status" value="1"/>
</dbReference>
<dbReference type="Proteomes" id="UP000826300">
    <property type="component" value="Chromosome"/>
</dbReference>
<dbReference type="PANTHER" id="PTHR33303">
    <property type="entry name" value="CYTOPLASMIC PROTEIN-RELATED"/>
    <property type="match status" value="1"/>
</dbReference>
<dbReference type="Pfam" id="PF13380">
    <property type="entry name" value="CoA_binding_2"/>
    <property type="match status" value="1"/>
</dbReference>
<proteinExistence type="predicted"/>
<gene>
    <name evidence="2" type="ORF">JO391_11080</name>
</gene>